<comment type="caution">
    <text evidence="1">The sequence shown here is derived from an EMBL/GenBank/DDBJ whole genome shotgun (WGS) entry which is preliminary data.</text>
</comment>
<organism evidence="1 2">
    <name type="scientific">Sphingobacterium gobiense</name>
    <dbReference type="NCBI Taxonomy" id="1382456"/>
    <lineage>
        <taxon>Bacteria</taxon>
        <taxon>Pseudomonadati</taxon>
        <taxon>Bacteroidota</taxon>
        <taxon>Sphingobacteriia</taxon>
        <taxon>Sphingobacteriales</taxon>
        <taxon>Sphingobacteriaceae</taxon>
        <taxon>Sphingobacterium</taxon>
    </lineage>
</organism>
<proteinExistence type="predicted"/>
<dbReference type="Proteomes" id="UP000238642">
    <property type="component" value="Unassembled WGS sequence"/>
</dbReference>
<reference evidence="1 2" key="1">
    <citation type="submission" date="2018-02" db="EMBL/GenBank/DDBJ databases">
        <title>The draft genome of Sphingobacterium gobiense H7.</title>
        <authorList>
            <person name="Li L."/>
            <person name="Liu L."/>
            <person name="Zhang X."/>
            <person name="Wang T."/>
            <person name="Liang L."/>
        </authorList>
    </citation>
    <scope>NUCLEOTIDE SEQUENCE [LARGE SCALE GENOMIC DNA]</scope>
    <source>
        <strain evidence="1 2">ACCC 05757</strain>
    </source>
</reference>
<accession>A0A2S9JUA9</accession>
<dbReference type="RefSeq" id="WP_105723813.1">
    <property type="nucleotide sequence ID" value="NZ_PVBS01000001.1"/>
</dbReference>
<evidence type="ECO:0000313" key="2">
    <source>
        <dbReference type="Proteomes" id="UP000238642"/>
    </source>
</evidence>
<protein>
    <submittedName>
        <fullName evidence="1">Uncharacterized protein</fullName>
    </submittedName>
</protein>
<sequence>MGKTVSLKLLKHYSPFGIVAALSDNKLESSDKLMYPVSFDIGELKKLREAFTIFNIKDTADYNTIFSIYEDYVSLFFKIKRFGDSHIEIIALRDTQPTDKEWEIFEERYREYFEKE</sequence>
<keyword evidence="2" id="KW-1185">Reference proteome</keyword>
<evidence type="ECO:0000313" key="1">
    <source>
        <dbReference type="EMBL" id="PRD56721.1"/>
    </source>
</evidence>
<name>A0A2S9JUA9_9SPHI</name>
<dbReference type="AlphaFoldDB" id="A0A2S9JUA9"/>
<gene>
    <name evidence="1" type="ORF">C5749_05685</name>
</gene>
<dbReference type="EMBL" id="PVBS01000001">
    <property type="protein sequence ID" value="PRD56721.1"/>
    <property type="molecule type" value="Genomic_DNA"/>
</dbReference>